<evidence type="ECO:0000256" key="1">
    <source>
        <dbReference type="ARBA" id="ARBA00004635"/>
    </source>
</evidence>
<dbReference type="Gene3D" id="3.40.190.10">
    <property type="entry name" value="Periplasmic binding protein-like II"/>
    <property type="match status" value="2"/>
</dbReference>
<protein>
    <submittedName>
        <fullName evidence="6">Uncharacterized protein</fullName>
    </submittedName>
</protein>
<dbReference type="AlphaFoldDB" id="A0A645EBE3"/>
<comment type="caution">
    <text evidence="6">The sequence shown here is derived from an EMBL/GenBank/DDBJ whole genome shotgun (WGS) entry which is preliminary data.</text>
</comment>
<comment type="subcellular location">
    <subcellularLocation>
        <location evidence="1">Membrane</location>
        <topology evidence="1">Lipid-anchor</topology>
    </subcellularLocation>
</comment>
<dbReference type="GO" id="GO:0016020">
    <property type="term" value="C:membrane"/>
    <property type="evidence" value="ECO:0007669"/>
    <property type="project" value="UniProtKB-SubCell"/>
</dbReference>
<keyword evidence="4" id="KW-0564">Palmitate</keyword>
<evidence type="ECO:0000313" key="6">
    <source>
        <dbReference type="EMBL" id="MPM98805.1"/>
    </source>
</evidence>
<keyword evidence="2" id="KW-0732">Signal</keyword>
<evidence type="ECO:0000256" key="5">
    <source>
        <dbReference type="ARBA" id="ARBA00023288"/>
    </source>
</evidence>
<keyword evidence="3" id="KW-0472">Membrane</keyword>
<gene>
    <name evidence="6" type="ORF">SDC9_145995</name>
</gene>
<organism evidence="6">
    <name type="scientific">bioreactor metagenome</name>
    <dbReference type="NCBI Taxonomy" id="1076179"/>
    <lineage>
        <taxon>unclassified sequences</taxon>
        <taxon>metagenomes</taxon>
        <taxon>ecological metagenomes</taxon>
    </lineage>
</organism>
<dbReference type="Pfam" id="PF03180">
    <property type="entry name" value="Lipoprotein_9"/>
    <property type="match status" value="1"/>
</dbReference>
<dbReference type="EMBL" id="VSSQ01044938">
    <property type="protein sequence ID" value="MPM98805.1"/>
    <property type="molecule type" value="Genomic_DNA"/>
</dbReference>
<proteinExistence type="predicted"/>
<reference evidence="6" key="1">
    <citation type="submission" date="2019-08" db="EMBL/GenBank/DDBJ databases">
        <authorList>
            <person name="Kucharzyk K."/>
            <person name="Murdoch R.W."/>
            <person name="Higgins S."/>
            <person name="Loffler F."/>
        </authorList>
    </citation>
    <scope>NUCLEOTIDE SEQUENCE</scope>
</reference>
<sequence>MNAVVENPRNIVVQEIDPNELSGKLKDGYVVALNAQQAQSMGKDSVKDAYVREKQDADAADTQAVVVSVLEDTLSGTGMTALSEVLVSDVMGEYIEQKYSKDYFPAFEWEKVNAG</sequence>
<evidence type="ECO:0000256" key="4">
    <source>
        <dbReference type="ARBA" id="ARBA00023139"/>
    </source>
</evidence>
<dbReference type="InterPro" id="IPR004872">
    <property type="entry name" value="Lipoprotein_NlpA"/>
</dbReference>
<name>A0A645EBE3_9ZZZZ</name>
<keyword evidence="5" id="KW-0449">Lipoprotein</keyword>
<evidence type="ECO:0000256" key="2">
    <source>
        <dbReference type="ARBA" id="ARBA00022729"/>
    </source>
</evidence>
<evidence type="ECO:0000256" key="3">
    <source>
        <dbReference type="ARBA" id="ARBA00023136"/>
    </source>
</evidence>
<accession>A0A645EBE3</accession>